<gene>
    <name evidence="2" type="ORF">EYF80_037528</name>
</gene>
<feature type="compositionally biased region" description="Polar residues" evidence="1">
    <location>
        <begin position="1"/>
        <end position="15"/>
    </location>
</feature>
<dbReference type="OrthoDB" id="10684112at2759"/>
<organism evidence="2 3">
    <name type="scientific">Liparis tanakae</name>
    <name type="common">Tanaka's snailfish</name>
    <dbReference type="NCBI Taxonomy" id="230148"/>
    <lineage>
        <taxon>Eukaryota</taxon>
        <taxon>Metazoa</taxon>
        <taxon>Chordata</taxon>
        <taxon>Craniata</taxon>
        <taxon>Vertebrata</taxon>
        <taxon>Euteleostomi</taxon>
        <taxon>Actinopterygii</taxon>
        <taxon>Neopterygii</taxon>
        <taxon>Teleostei</taxon>
        <taxon>Neoteleostei</taxon>
        <taxon>Acanthomorphata</taxon>
        <taxon>Eupercaria</taxon>
        <taxon>Perciformes</taxon>
        <taxon>Cottioidei</taxon>
        <taxon>Cottales</taxon>
        <taxon>Liparidae</taxon>
        <taxon>Liparis</taxon>
    </lineage>
</organism>
<keyword evidence="3" id="KW-1185">Reference proteome</keyword>
<sequence>MALSNVTNHTESLFLSPSWDPRDALSGFGKGRGGFHRGGTVSEKTRKETGGKQRKRKGTQWDGACPSLILVQPESCGQWRHRRN</sequence>
<protein>
    <submittedName>
        <fullName evidence="2">Uncharacterized protein</fullName>
    </submittedName>
</protein>
<dbReference type="EMBL" id="SRLO01000553">
    <property type="protein sequence ID" value="TNN52252.1"/>
    <property type="molecule type" value="Genomic_DNA"/>
</dbReference>
<evidence type="ECO:0000313" key="3">
    <source>
        <dbReference type="Proteomes" id="UP000314294"/>
    </source>
</evidence>
<dbReference type="AlphaFoldDB" id="A0A4Z2GHW0"/>
<feature type="region of interest" description="Disordered" evidence="1">
    <location>
        <begin position="1"/>
        <end position="64"/>
    </location>
</feature>
<evidence type="ECO:0000313" key="2">
    <source>
        <dbReference type="EMBL" id="TNN52252.1"/>
    </source>
</evidence>
<reference evidence="2 3" key="1">
    <citation type="submission" date="2019-03" db="EMBL/GenBank/DDBJ databases">
        <title>First draft genome of Liparis tanakae, snailfish: a comprehensive survey of snailfish specific genes.</title>
        <authorList>
            <person name="Kim W."/>
            <person name="Song I."/>
            <person name="Jeong J.-H."/>
            <person name="Kim D."/>
            <person name="Kim S."/>
            <person name="Ryu S."/>
            <person name="Song J.Y."/>
            <person name="Lee S.K."/>
        </authorList>
    </citation>
    <scope>NUCLEOTIDE SEQUENCE [LARGE SCALE GENOMIC DNA]</scope>
    <source>
        <tissue evidence="2">Muscle</tissue>
    </source>
</reference>
<proteinExistence type="predicted"/>
<evidence type="ECO:0000256" key="1">
    <source>
        <dbReference type="SAM" id="MobiDB-lite"/>
    </source>
</evidence>
<comment type="caution">
    <text evidence="2">The sequence shown here is derived from an EMBL/GenBank/DDBJ whole genome shotgun (WGS) entry which is preliminary data.</text>
</comment>
<dbReference type="Proteomes" id="UP000314294">
    <property type="component" value="Unassembled WGS sequence"/>
</dbReference>
<accession>A0A4Z2GHW0</accession>
<name>A0A4Z2GHW0_9TELE</name>